<dbReference type="SMART" id="SM00345">
    <property type="entry name" value="HTH_GNTR"/>
    <property type="match status" value="1"/>
</dbReference>
<dbReference type="PROSITE" id="PS50949">
    <property type="entry name" value="HTH_GNTR"/>
    <property type="match status" value="1"/>
</dbReference>
<keyword evidence="6" id="KW-1185">Reference proteome</keyword>
<evidence type="ECO:0000259" key="4">
    <source>
        <dbReference type="PROSITE" id="PS50949"/>
    </source>
</evidence>
<dbReference type="AlphaFoldDB" id="A0A923J015"/>
<organism evidence="5 6">
    <name type="scientific">Clostridium tetanomorphum</name>
    <dbReference type="NCBI Taxonomy" id="1553"/>
    <lineage>
        <taxon>Bacteria</taxon>
        <taxon>Bacillati</taxon>
        <taxon>Bacillota</taxon>
        <taxon>Clostridia</taxon>
        <taxon>Eubacteriales</taxon>
        <taxon>Clostridiaceae</taxon>
        <taxon>Clostridium</taxon>
    </lineage>
</organism>
<dbReference type="Gene3D" id="1.10.10.10">
    <property type="entry name" value="Winged helix-like DNA-binding domain superfamily/Winged helix DNA-binding domain"/>
    <property type="match status" value="1"/>
</dbReference>
<dbReference type="PANTHER" id="PTHR38445:SF9">
    <property type="entry name" value="HTH-TYPE TRANSCRIPTIONAL REPRESSOR YTRA"/>
    <property type="match status" value="1"/>
</dbReference>
<dbReference type="InterPro" id="IPR036388">
    <property type="entry name" value="WH-like_DNA-bd_sf"/>
</dbReference>
<keyword evidence="3" id="KW-0804">Transcription</keyword>
<keyword evidence="1" id="KW-0805">Transcription regulation</keyword>
<dbReference type="CDD" id="cd07377">
    <property type="entry name" value="WHTH_GntR"/>
    <property type="match status" value="1"/>
</dbReference>
<accession>A0A923J015</accession>
<comment type="caution">
    <text evidence="5">The sequence shown here is derived from an EMBL/GenBank/DDBJ whole genome shotgun (WGS) entry which is preliminary data.</text>
</comment>
<dbReference type="InterPro" id="IPR000524">
    <property type="entry name" value="Tscrpt_reg_HTH_GntR"/>
</dbReference>
<evidence type="ECO:0000256" key="2">
    <source>
        <dbReference type="ARBA" id="ARBA00023125"/>
    </source>
</evidence>
<dbReference type="PANTHER" id="PTHR38445">
    <property type="entry name" value="HTH-TYPE TRANSCRIPTIONAL REPRESSOR YTRA"/>
    <property type="match status" value="1"/>
</dbReference>
<dbReference type="GO" id="GO:0003677">
    <property type="term" value="F:DNA binding"/>
    <property type="evidence" value="ECO:0007669"/>
    <property type="project" value="UniProtKB-KW"/>
</dbReference>
<dbReference type="EMBL" id="JAAZWO010000006">
    <property type="protein sequence ID" value="MBC2397587.1"/>
    <property type="molecule type" value="Genomic_DNA"/>
</dbReference>
<dbReference type="Proteomes" id="UP000563151">
    <property type="component" value="Unassembled WGS sequence"/>
</dbReference>
<evidence type="ECO:0000256" key="1">
    <source>
        <dbReference type="ARBA" id="ARBA00023015"/>
    </source>
</evidence>
<dbReference type="GO" id="GO:0003700">
    <property type="term" value="F:DNA-binding transcription factor activity"/>
    <property type="evidence" value="ECO:0007669"/>
    <property type="project" value="InterPro"/>
</dbReference>
<sequence length="325" mass="37625">MIHIHIVIDKGNKVPLYLQVKKQIMDLIKDGSLKVGFKMLTERELSEKLQVSRNTVSMAYRELEQEGVLKSYQGRGTFVAEEVKLWKDEDIKDKIKKFVDLAFEEAIETGIDADEFLEIVTERIEEKRKLINEISGVYIECNIEQSKIFAAQLRERTNIDFIPMTVNDLKSMSMDIREAVQRSQIIITTFNHVNEVRRLTRSYNKKVLGVAITPDLETIVKIARFPMETRFSFICISEEFKFKVRDALESAGLGNIIITYTNSSDREELMEVIENSDVIITSPGRYKELYEINNGRRQIINFLYSLDDGSVKALKSKLLEIKYSK</sequence>
<dbReference type="SUPFAM" id="SSF46785">
    <property type="entry name" value="Winged helix' DNA-binding domain"/>
    <property type="match status" value="1"/>
</dbReference>
<name>A0A923J015_CLOTT</name>
<dbReference type="RefSeq" id="WP_111947641.1">
    <property type="nucleotide sequence ID" value="NZ_JAAZWO010000006.1"/>
</dbReference>
<evidence type="ECO:0000313" key="6">
    <source>
        <dbReference type="Proteomes" id="UP000563151"/>
    </source>
</evidence>
<dbReference type="PRINTS" id="PR00035">
    <property type="entry name" value="HTHGNTR"/>
</dbReference>
<reference evidence="5 6" key="1">
    <citation type="submission" date="2020-04" db="EMBL/GenBank/DDBJ databases">
        <title>Genomic insights into acetone-butanol-ethanol (ABE) fermentation by sequencing solventogenic clostridia strains.</title>
        <authorList>
            <person name="Brown S."/>
        </authorList>
    </citation>
    <scope>NUCLEOTIDE SEQUENCE [LARGE SCALE GENOMIC DNA]</scope>
    <source>
        <strain evidence="5 6">DJ011</strain>
    </source>
</reference>
<evidence type="ECO:0000313" key="5">
    <source>
        <dbReference type="EMBL" id="MBC2397587.1"/>
    </source>
</evidence>
<proteinExistence type="predicted"/>
<dbReference type="InterPro" id="IPR036390">
    <property type="entry name" value="WH_DNA-bd_sf"/>
</dbReference>
<feature type="domain" description="HTH gntR-type" evidence="4">
    <location>
        <begin position="14"/>
        <end position="82"/>
    </location>
</feature>
<dbReference type="Pfam" id="PF00392">
    <property type="entry name" value="GntR"/>
    <property type="match status" value="1"/>
</dbReference>
<protein>
    <submittedName>
        <fullName evidence="5">GntR family transcriptional regulator</fullName>
    </submittedName>
</protein>
<keyword evidence="2" id="KW-0238">DNA-binding</keyword>
<gene>
    <name evidence="5" type="ORF">HGG79_07335</name>
</gene>
<evidence type="ECO:0000256" key="3">
    <source>
        <dbReference type="ARBA" id="ARBA00023163"/>
    </source>
</evidence>